<dbReference type="Gene3D" id="4.10.860.120">
    <property type="entry name" value="RNA polymerase II, clamp domain"/>
    <property type="match status" value="1"/>
</dbReference>
<dbReference type="GO" id="GO:0000428">
    <property type="term" value="C:DNA-directed RNA polymerase complex"/>
    <property type="evidence" value="ECO:0007669"/>
    <property type="project" value="UniProtKB-KW"/>
</dbReference>
<evidence type="ECO:0000313" key="9">
    <source>
        <dbReference type="EMBL" id="BCL05868.1"/>
    </source>
</evidence>
<keyword evidence="9" id="KW-0934">Plastid</keyword>
<dbReference type="InterPro" id="IPR045867">
    <property type="entry name" value="DNA-dir_RpoC_beta_prime"/>
</dbReference>
<dbReference type="EC" id="2.7.7.6" evidence="7"/>
<evidence type="ECO:0000259" key="8">
    <source>
        <dbReference type="SMART" id="SM00663"/>
    </source>
</evidence>
<gene>
    <name evidence="9" type="primary">rpoC1</name>
</gene>
<dbReference type="InterPro" id="IPR007066">
    <property type="entry name" value="RNA_pol_Rpb1_3"/>
</dbReference>
<accession>A0A7G1MRL3</accession>
<dbReference type="InterPro" id="IPR044893">
    <property type="entry name" value="RNA_pol_Rpb1_clamp_domain"/>
</dbReference>
<comment type="catalytic activity">
    <reaction evidence="6 7">
        <text>RNA(n) + a ribonucleoside 5'-triphosphate = RNA(n+1) + diphosphate</text>
        <dbReference type="Rhea" id="RHEA:21248"/>
        <dbReference type="Rhea" id="RHEA-COMP:14527"/>
        <dbReference type="Rhea" id="RHEA-COMP:17342"/>
        <dbReference type="ChEBI" id="CHEBI:33019"/>
        <dbReference type="ChEBI" id="CHEBI:61557"/>
        <dbReference type="ChEBI" id="CHEBI:140395"/>
        <dbReference type="EC" id="2.7.7.6"/>
    </reaction>
</comment>
<dbReference type="Pfam" id="PF00623">
    <property type="entry name" value="RNA_pol_Rpb1_2"/>
    <property type="match status" value="2"/>
</dbReference>
<dbReference type="InterPro" id="IPR006592">
    <property type="entry name" value="RNA_pol_N"/>
</dbReference>
<dbReference type="PANTHER" id="PTHR19376:SF54">
    <property type="entry name" value="DNA-DIRECTED RNA POLYMERASE SUBUNIT BETA"/>
    <property type="match status" value="1"/>
</dbReference>
<dbReference type="Gene3D" id="2.40.40.20">
    <property type="match status" value="1"/>
</dbReference>
<evidence type="ECO:0000256" key="3">
    <source>
        <dbReference type="ARBA" id="ARBA00022679"/>
    </source>
</evidence>
<dbReference type="Gene3D" id="1.10.274.100">
    <property type="entry name" value="RNA polymerase Rpb1, domain 3"/>
    <property type="match status" value="1"/>
</dbReference>
<reference evidence="9" key="1">
    <citation type="submission" date="2020-09" db="EMBL/GenBank/DDBJ databases">
        <title>Highly reduced plastid genomes of the non-photosynthetic dictyochophyceans Pteridomonas spp. (Ochrophyta, SAR).</title>
        <authorList>
            <person name="Kayama M."/>
            <person name="Kamikawa R."/>
        </authorList>
    </citation>
    <scope>NUCLEOTIDE SEQUENCE</scope>
    <source>
        <strain evidence="9">YPF1301</strain>
    </source>
</reference>
<dbReference type="InterPro" id="IPR042102">
    <property type="entry name" value="RNA_pol_Rpb1_3_sf"/>
</dbReference>
<comment type="function">
    <text evidence="1 7">DNA-dependent RNA polymerase catalyzes the transcription of DNA into RNA using the four ribonucleoside triphosphates as substrates.</text>
</comment>
<dbReference type="EMBL" id="LC580440">
    <property type="protein sequence ID" value="BCL05868.1"/>
    <property type="molecule type" value="Genomic_DNA"/>
</dbReference>
<keyword evidence="4 7" id="KW-0548">Nucleotidyltransferase</keyword>
<proteinExistence type="inferred from homology"/>
<evidence type="ECO:0000256" key="4">
    <source>
        <dbReference type="ARBA" id="ARBA00022695"/>
    </source>
</evidence>
<dbReference type="Pfam" id="PF04997">
    <property type="entry name" value="RNA_pol_Rpb1_1"/>
    <property type="match status" value="1"/>
</dbReference>
<dbReference type="GO" id="GO:0006351">
    <property type="term" value="P:DNA-templated transcription"/>
    <property type="evidence" value="ECO:0007669"/>
    <property type="project" value="InterPro"/>
</dbReference>
<feature type="domain" description="RNA polymerase N-terminal" evidence="8">
    <location>
        <begin position="245"/>
        <end position="524"/>
    </location>
</feature>
<keyword evidence="5 7" id="KW-0804">Transcription</keyword>
<evidence type="ECO:0000256" key="7">
    <source>
        <dbReference type="RuleBase" id="RU004279"/>
    </source>
</evidence>
<organism evidence="9">
    <name type="scientific">Pteridomonas sp. YPF1301</name>
    <dbReference type="NCBI Taxonomy" id="2766739"/>
    <lineage>
        <taxon>Eukaryota</taxon>
        <taxon>Sar</taxon>
        <taxon>Stramenopiles</taxon>
        <taxon>Ochrophyta</taxon>
        <taxon>Dictyochophyceae</taxon>
        <taxon>Pedinellales</taxon>
        <taxon>Pteridomonas</taxon>
    </lineage>
</organism>
<evidence type="ECO:0000256" key="1">
    <source>
        <dbReference type="ARBA" id="ARBA00004026"/>
    </source>
</evidence>
<name>A0A7G1MRL3_9STRA</name>
<protein>
    <recommendedName>
        <fullName evidence="7">DNA-directed RNA polymerase subunit</fullName>
        <ecNumber evidence="7">2.7.7.6</ecNumber>
    </recommendedName>
</protein>
<dbReference type="SMART" id="SM00663">
    <property type="entry name" value="RPOLA_N"/>
    <property type="match status" value="1"/>
</dbReference>
<evidence type="ECO:0000256" key="2">
    <source>
        <dbReference type="ARBA" id="ARBA00022478"/>
    </source>
</evidence>
<keyword evidence="2 7" id="KW-0240">DNA-directed RNA polymerase</keyword>
<evidence type="ECO:0000256" key="6">
    <source>
        <dbReference type="ARBA" id="ARBA00048552"/>
    </source>
</evidence>
<dbReference type="InterPro" id="IPR000722">
    <property type="entry name" value="RNA_pol_asu"/>
</dbReference>
<dbReference type="Pfam" id="PF04983">
    <property type="entry name" value="RNA_pol_Rpb1_3"/>
    <property type="match status" value="1"/>
</dbReference>
<dbReference type="PANTHER" id="PTHR19376">
    <property type="entry name" value="DNA-DIRECTED RNA POLYMERASE"/>
    <property type="match status" value="1"/>
</dbReference>
<keyword evidence="3 7" id="KW-0808">Transferase</keyword>
<dbReference type="SUPFAM" id="SSF64484">
    <property type="entry name" value="beta and beta-prime subunits of DNA dependent RNA-polymerase"/>
    <property type="match status" value="1"/>
</dbReference>
<sequence>MYFLNKINMTHRKVSFDFLSIQLASPTQIKKWGTYRRTNGLEFGQILTDEILAPGTLQPSPDGLFCEKIFGPTTQDKCFCGKEIKKYQIYSFCETCNVEFSSSQTRRYRMGYILLKIPVTHIWYLYGMPSYLSLLLNLNLKILEDIIYYTTQYYLLSTENKRITFFFNNSIYDCFNGANLLKYLLNNLVLESEIFYCKLLLHLYKFNKIRTLKSIFLLKNMEPRLKLIKRIRLLENFIATEANPSWLILDILPVLPPMLRPLRVDEQGTVILSDLTHLYLNILKANNNLIKKLNSQEPLIFINNAQRFLQEAVDNLIDNERRNITIKTDNNSNLASLSSLLGSKYGRFRENLLGKRVDYSGRSVIVVAPFLKLTQCGLPYRLAIELFKPFLLQQLLRLNSSLTLDDLQLIFLTEKSFIIKLLTIIIRTRFILLNRAPTLHRLGIQAFTPILIEGYAIGLHPLICSSLNADFDGDQVAIHLPLTLKAQIEAKTLIAIPNNILSITTGEPIIIPTQDMIIGYNYLTLVSFNRYGTIYYFNDYQDILNAYEQQVITLQSPIWVRHIKSTNIKFNPIRSQFKKLTFNSSNYFLTTFGRLLLNKAFFKILFI</sequence>
<dbReference type="GO" id="GO:0003899">
    <property type="term" value="F:DNA-directed RNA polymerase activity"/>
    <property type="evidence" value="ECO:0007669"/>
    <property type="project" value="UniProtKB-EC"/>
</dbReference>
<dbReference type="AlphaFoldDB" id="A0A7G1MRL3"/>
<evidence type="ECO:0000256" key="5">
    <source>
        <dbReference type="ARBA" id="ARBA00023163"/>
    </source>
</evidence>
<comment type="similarity">
    <text evidence="7">Belongs to the RNA polymerase beta' chain family.</text>
</comment>
<dbReference type="InterPro" id="IPR007080">
    <property type="entry name" value="RNA_pol_Rpb1_1"/>
</dbReference>
<geneLocation type="plastid" evidence="9"/>
<dbReference type="GO" id="GO:0003677">
    <property type="term" value="F:DNA binding"/>
    <property type="evidence" value="ECO:0007669"/>
    <property type="project" value="InterPro"/>
</dbReference>